<keyword evidence="14" id="KW-1185">Reference proteome</keyword>
<comment type="PTM">
    <text evidence="11">Is synthesized initially as an inactive proenzyme. Formation of the active enzyme involves a self-maturation process in which the active site pyruvoyl group is generated from an internal serine residue via an autocatalytic post-translational modification. Two non-identical subunits are generated from the proenzyme in this reaction, and the pyruvate is formed at the N-terminus of the alpha chain, which is derived from the carboxyl end of the proenzyme. The post-translation cleavage follows an unusual pathway, termed non-hydrolytic serinolysis, in which the side chain hydroxyl group of the serine supplies its oxygen atom to form the C-terminus of the beta chain, while the remainder of the serine residue undergoes an oxidative deamination to produce ammonia and the pyruvoyl prosthetic group on the alpha chain.</text>
</comment>
<dbReference type="EMBL" id="SELH01000016">
    <property type="protein sequence ID" value="TWP29143.1"/>
    <property type="molecule type" value="Genomic_DNA"/>
</dbReference>
<comment type="caution">
    <text evidence="13">The sequence shown here is derived from an EMBL/GenBank/DDBJ whole genome shotgun (WGS) entry which is preliminary data.</text>
</comment>
<keyword evidence="8 11" id="KW-0456">Lyase</keyword>
<keyword evidence="12" id="KW-1133">Transmembrane helix</keyword>
<proteinExistence type="inferred from homology"/>
<evidence type="ECO:0000256" key="11">
    <source>
        <dbReference type="HAMAP-Rule" id="MF_00664"/>
    </source>
</evidence>
<evidence type="ECO:0000256" key="8">
    <source>
        <dbReference type="ARBA" id="ARBA00023239"/>
    </source>
</evidence>
<keyword evidence="4 11" id="KW-0443">Lipid metabolism</keyword>
<sequence>MRFHKAGTEIITISVILFLIINLVSIYLFKYWSVIIFIITLALLAFILWFFRNPKRFIKANNNEIVAPVDGKVVVVKEVYEKEFLKTSCIQISIFMSPLNVHVCRYPVSGEVIYTKYHPGKFLVAWHEKSSELNERTTVVVQNECNQQILFRQIAGAMARRIVLYPKIGDTAVAGNDYGFIKFGSRLDVFLPLGTDILVKVGDKIPNGGEKIIARLK</sequence>
<evidence type="ECO:0000256" key="10">
    <source>
        <dbReference type="ARBA" id="ARBA00023317"/>
    </source>
</evidence>
<comment type="catalytic activity">
    <reaction evidence="11">
        <text>a 1,2-diacyl-sn-glycero-3-phospho-L-serine + H(+) = a 1,2-diacyl-sn-glycero-3-phosphoethanolamine + CO2</text>
        <dbReference type="Rhea" id="RHEA:20828"/>
        <dbReference type="ChEBI" id="CHEBI:15378"/>
        <dbReference type="ChEBI" id="CHEBI:16526"/>
        <dbReference type="ChEBI" id="CHEBI:57262"/>
        <dbReference type="ChEBI" id="CHEBI:64612"/>
        <dbReference type="EC" id="4.1.1.65"/>
    </reaction>
</comment>
<keyword evidence="10 11" id="KW-0670">Pyruvate</keyword>
<comment type="function">
    <text evidence="11">Catalyzes the formation of phosphatidylethanolamine (PtdEtn) from phosphatidylserine (PtdSer).</text>
</comment>
<comment type="subunit">
    <text evidence="11">Heterodimer of a large membrane-associated beta subunit and a small pyruvoyl-containing alpha subunit.</text>
</comment>
<evidence type="ECO:0000313" key="14">
    <source>
        <dbReference type="Proteomes" id="UP000319499"/>
    </source>
</evidence>
<keyword evidence="1 11" id="KW-1003">Cell membrane</keyword>
<accession>A0A563DH03</accession>
<feature type="chain" id="PRO_5023392482" description="Phosphatidylserine decarboxylase alpha chain" evidence="11">
    <location>
        <begin position="185"/>
        <end position="217"/>
    </location>
</feature>
<gene>
    <name evidence="11" type="primary">psd</name>
    <name evidence="13" type="ORF">ETU09_04690</name>
</gene>
<evidence type="ECO:0000256" key="4">
    <source>
        <dbReference type="ARBA" id="ARBA00023098"/>
    </source>
</evidence>
<feature type="active site" description="Schiff-base intermediate with substrate; via pyruvic acid" evidence="11">
    <location>
        <position position="185"/>
    </location>
</feature>
<comment type="cofactor">
    <cofactor evidence="11">
        <name>pyruvate</name>
        <dbReference type="ChEBI" id="CHEBI:15361"/>
    </cofactor>
    <text evidence="11">Binds 1 pyruvoyl group covalently per subunit.</text>
</comment>
<dbReference type="GO" id="GO:0005886">
    <property type="term" value="C:plasma membrane"/>
    <property type="evidence" value="ECO:0007669"/>
    <property type="project" value="UniProtKB-SubCell"/>
</dbReference>
<evidence type="ECO:0000256" key="3">
    <source>
        <dbReference type="ARBA" id="ARBA00022793"/>
    </source>
</evidence>
<comment type="pathway">
    <text evidence="11">Phospholipid metabolism; phosphatidylethanolamine biosynthesis; phosphatidylethanolamine from CDP-diacylglycerol: step 2/2.</text>
</comment>
<evidence type="ECO:0000256" key="6">
    <source>
        <dbReference type="ARBA" id="ARBA00023145"/>
    </source>
</evidence>
<evidence type="ECO:0000256" key="12">
    <source>
        <dbReference type="SAM" id="Phobius"/>
    </source>
</evidence>
<dbReference type="OrthoDB" id="9790893at2"/>
<feature type="modified residue" description="Pyruvic acid (Ser); by autocatalysis" evidence="11">
    <location>
        <position position="185"/>
    </location>
</feature>
<keyword evidence="2 11" id="KW-0444">Lipid biosynthesis</keyword>
<keyword evidence="9 11" id="KW-1208">Phospholipid metabolism</keyword>
<feature type="chain" id="PRO_5023392481" description="Phosphatidylserine decarboxylase beta chain" evidence="11">
    <location>
        <begin position="1"/>
        <end position="184"/>
    </location>
</feature>
<name>A0A563DH03_9FLAO</name>
<dbReference type="PANTHER" id="PTHR35809:SF1">
    <property type="entry name" value="ARCHAETIDYLSERINE DECARBOXYLASE PROENZYME-RELATED"/>
    <property type="match status" value="1"/>
</dbReference>
<keyword evidence="12" id="KW-0812">Transmembrane</keyword>
<comment type="similarity">
    <text evidence="11">Belongs to the phosphatidylserine decarboxylase family. PSD-A subfamily.</text>
</comment>
<dbReference type="Pfam" id="PF02666">
    <property type="entry name" value="PS_Dcarbxylase"/>
    <property type="match status" value="1"/>
</dbReference>
<evidence type="ECO:0000313" key="13">
    <source>
        <dbReference type="EMBL" id="TWP29143.1"/>
    </source>
</evidence>
<dbReference type="PANTHER" id="PTHR35809">
    <property type="entry name" value="ARCHAETIDYLSERINE DECARBOXYLASE PROENZYME-RELATED"/>
    <property type="match status" value="1"/>
</dbReference>
<dbReference type="EC" id="4.1.1.65" evidence="11"/>
<evidence type="ECO:0000256" key="1">
    <source>
        <dbReference type="ARBA" id="ARBA00022475"/>
    </source>
</evidence>
<dbReference type="RefSeq" id="WP_146261743.1">
    <property type="nucleotide sequence ID" value="NZ_SELG01000031.1"/>
</dbReference>
<dbReference type="GO" id="GO:0006646">
    <property type="term" value="P:phosphatidylethanolamine biosynthetic process"/>
    <property type="evidence" value="ECO:0007669"/>
    <property type="project" value="UniProtKB-UniRule"/>
</dbReference>
<keyword evidence="5 11" id="KW-0472">Membrane</keyword>
<keyword evidence="7 11" id="KW-0594">Phospholipid biosynthesis</keyword>
<dbReference type="AlphaFoldDB" id="A0A563DH03"/>
<dbReference type="NCBIfam" id="NF003685">
    <property type="entry name" value="PRK05305.2-5"/>
    <property type="match status" value="1"/>
</dbReference>
<dbReference type="InterPro" id="IPR003817">
    <property type="entry name" value="PS_Dcarbxylase"/>
</dbReference>
<evidence type="ECO:0000256" key="7">
    <source>
        <dbReference type="ARBA" id="ARBA00023209"/>
    </source>
</evidence>
<organism evidence="13 14">
    <name type="scientific">Apibacter muscae</name>
    <dbReference type="NCBI Taxonomy" id="2509004"/>
    <lineage>
        <taxon>Bacteria</taxon>
        <taxon>Pseudomonadati</taxon>
        <taxon>Bacteroidota</taxon>
        <taxon>Flavobacteriia</taxon>
        <taxon>Flavobacteriales</taxon>
        <taxon>Weeksellaceae</taxon>
        <taxon>Apibacter</taxon>
    </lineage>
</organism>
<evidence type="ECO:0000256" key="5">
    <source>
        <dbReference type="ARBA" id="ARBA00023136"/>
    </source>
</evidence>
<dbReference type="NCBIfam" id="NF003678">
    <property type="entry name" value="PRK05305.1-2"/>
    <property type="match status" value="1"/>
</dbReference>
<reference evidence="13 14" key="1">
    <citation type="submission" date="2019-02" db="EMBL/GenBank/DDBJ databases">
        <title>Apibacter muscae sp. nov.: a novel member of the house fly microbiota.</title>
        <authorList>
            <person name="Park R."/>
        </authorList>
    </citation>
    <scope>NUCLEOTIDE SEQUENCE [LARGE SCALE GENOMIC DNA]</scope>
    <source>
        <strain evidence="13 14">AL1</strain>
    </source>
</reference>
<dbReference type="InterPro" id="IPR033175">
    <property type="entry name" value="PSD-A"/>
</dbReference>
<keyword evidence="6 11" id="KW-0865">Zymogen</keyword>
<feature type="site" description="Cleavage (non-hydrolytic); by autocatalysis" evidence="11">
    <location>
        <begin position="184"/>
        <end position="185"/>
    </location>
</feature>
<keyword evidence="3 11" id="KW-0210">Decarboxylase</keyword>
<dbReference type="Proteomes" id="UP000319499">
    <property type="component" value="Unassembled WGS sequence"/>
</dbReference>
<protein>
    <recommendedName>
        <fullName evidence="11">Phosphatidylserine decarboxylase proenzyme</fullName>
        <ecNumber evidence="11">4.1.1.65</ecNumber>
    </recommendedName>
    <component>
        <recommendedName>
            <fullName evidence="11">Phosphatidylserine decarboxylase alpha chain</fullName>
        </recommendedName>
    </component>
    <component>
        <recommendedName>
            <fullName evidence="11">Phosphatidylserine decarboxylase beta chain</fullName>
        </recommendedName>
    </component>
</protein>
<dbReference type="HAMAP" id="MF_00664">
    <property type="entry name" value="PS_decarb_PSD_A"/>
    <property type="match status" value="1"/>
</dbReference>
<evidence type="ECO:0000256" key="2">
    <source>
        <dbReference type="ARBA" id="ARBA00022516"/>
    </source>
</evidence>
<evidence type="ECO:0000256" key="9">
    <source>
        <dbReference type="ARBA" id="ARBA00023264"/>
    </source>
</evidence>
<comment type="subcellular location">
    <subcellularLocation>
        <location evidence="11">Cell membrane</location>
        <topology evidence="11">Peripheral membrane protein</topology>
    </subcellularLocation>
</comment>
<feature type="transmembrane region" description="Helical" evidence="12">
    <location>
        <begin position="34"/>
        <end position="51"/>
    </location>
</feature>
<dbReference type="UniPathway" id="UPA00558">
    <property type="reaction ID" value="UER00616"/>
</dbReference>
<dbReference type="GO" id="GO:0004609">
    <property type="term" value="F:phosphatidylserine decarboxylase activity"/>
    <property type="evidence" value="ECO:0007669"/>
    <property type="project" value="UniProtKB-UniRule"/>
</dbReference>
<feature type="transmembrane region" description="Helical" evidence="12">
    <location>
        <begin position="7"/>
        <end position="28"/>
    </location>
</feature>